<evidence type="ECO:0000313" key="1">
    <source>
        <dbReference type="EMBL" id="MBW47387.1"/>
    </source>
</evidence>
<accession>A0A2M4B2Y4</accession>
<protein>
    <submittedName>
        <fullName evidence="1">Putative secreted protein</fullName>
    </submittedName>
</protein>
<organism evidence="1">
    <name type="scientific">Anopheles triannulatus</name>
    <dbReference type="NCBI Taxonomy" id="58253"/>
    <lineage>
        <taxon>Eukaryota</taxon>
        <taxon>Metazoa</taxon>
        <taxon>Ecdysozoa</taxon>
        <taxon>Arthropoda</taxon>
        <taxon>Hexapoda</taxon>
        <taxon>Insecta</taxon>
        <taxon>Pterygota</taxon>
        <taxon>Neoptera</taxon>
        <taxon>Endopterygota</taxon>
        <taxon>Diptera</taxon>
        <taxon>Nematocera</taxon>
        <taxon>Culicoidea</taxon>
        <taxon>Culicidae</taxon>
        <taxon>Anophelinae</taxon>
        <taxon>Anopheles</taxon>
    </lineage>
</organism>
<proteinExistence type="predicted"/>
<dbReference type="EMBL" id="GGFK01014066">
    <property type="protein sequence ID" value="MBW47387.1"/>
    <property type="molecule type" value="Transcribed_RNA"/>
</dbReference>
<sequence length="95" mass="10308">MNLPKRELLLLRVVFALPNASRMGFASRIFCSIGPAAALVSHRNLSRYLVLSVLPAPDSPDTMIDCDIFSTRMSRIALSAIAYTCGGSSPIDRPL</sequence>
<reference evidence="1" key="1">
    <citation type="submission" date="2018-01" db="EMBL/GenBank/DDBJ databases">
        <title>An insight into the sialome of Amazonian anophelines.</title>
        <authorList>
            <person name="Ribeiro J.M."/>
            <person name="Scarpassa V."/>
            <person name="Calvo E."/>
        </authorList>
    </citation>
    <scope>NUCLEOTIDE SEQUENCE</scope>
    <source>
        <tissue evidence="1">Salivary glands</tissue>
    </source>
</reference>
<dbReference type="AlphaFoldDB" id="A0A2M4B2Y4"/>
<name>A0A2M4B2Y4_9DIPT</name>